<dbReference type="Pfam" id="PF01551">
    <property type="entry name" value="Peptidase_M23"/>
    <property type="match status" value="1"/>
</dbReference>
<accession>A0A953HWP7</accession>
<protein>
    <submittedName>
        <fullName evidence="2">M23 family metallopeptidase</fullName>
    </submittedName>
</protein>
<dbReference type="InterPro" id="IPR050570">
    <property type="entry name" value="Cell_wall_metabolism_enzyme"/>
</dbReference>
<dbReference type="CDD" id="cd12797">
    <property type="entry name" value="M23_peptidase"/>
    <property type="match status" value="1"/>
</dbReference>
<dbReference type="Proteomes" id="UP000753961">
    <property type="component" value="Unassembled WGS sequence"/>
</dbReference>
<name>A0A953HWP7_9BACT</name>
<dbReference type="RefSeq" id="WP_222578675.1">
    <property type="nucleotide sequence ID" value="NZ_JAHVHU010000004.1"/>
</dbReference>
<dbReference type="InterPro" id="IPR016047">
    <property type="entry name" value="M23ase_b-sheet_dom"/>
</dbReference>
<reference evidence="2" key="1">
    <citation type="submission" date="2021-06" db="EMBL/GenBank/DDBJ databases">
        <title>44 bacteria genomes isolated from Dapeng, Shenzhen.</title>
        <authorList>
            <person name="Zheng W."/>
            <person name="Yu S."/>
            <person name="Huang Y."/>
        </authorList>
    </citation>
    <scope>NUCLEOTIDE SEQUENCE</scope>
    <source>
        <strain evidence="2">DP5N28-2</strain>
    </source>
</reference>
<dbReference type="PANTHER" id="PTHR21666:SF270">
    <property type="entry name" value="MUREIN HYDROLASE ACTIVATOR ENVC"/>
    <property type="match status" value="1"/>
</dbReference>
<dbReference type="InterPro" id="IPR011055">
    <property type="entry name" value="Dup_hybrid_motif"/>
</dbReference>
<dbReference type="AlphaFoldDB" id="A0A953HWP7"/>
<organism evidence="2 3">
    <name type="scientific">Membranihabitans marinus</name>
    <dbReference type="NCBI Taxonomy" id="1227546"/>
    <lineage>
        <taxon>Bacteria</taxon>
        <taxon>Pseudomonadati</taxon>
        <taxon>Bacteroidota</taxon>
        <taxon>Saprospiria</taxon>
        <taxon>Saprospirales</taxon>
        <taxon>Saprospiraceae</taxon>
        <taxon>Membranihabitans</taxon>
    </lineage>
</organism>
<evidence type="ECO:0000313" key="3">
    <source>
        <dbReference type="Proteomes" id="UP000753961"/>
    </source>
</evidence>
<keyword evidence="3" id="KW-1185">Reference proteome</keyword>
<dbReference type="GO" id="GO:0004222">
    <property type="term" value="F:metalloendopeptidase activity"/>
    <property type="evidence" value="ECO:0007669"/>
    <property type="project" value="TreeGrafter"/>
</dbReference>
<gene>
    <name evidence="2" type="ORF">KUV50_03320</name>
</gene>
<evidence type="ECO:0000259" key="1">
    <source>
        <dbReference type="Pfam" id="PF01551"/>
    </source>
</evidence>
<dbReference type="SUPFAM" id="SSF51261">
    <property type="entry name" value="Duplicated hybrid motif"/>
    <property type="match status" value="1"/>
</dbReference>
<dbReference type="Gene3D" id="2.70.70.10">
    <property type="entry name" value="Glucose Permease (Domain IIA)"/>
    <property type="match status" value="1"/>
</dbReference>
<dbReference type="EMBL" id="JAHVHU010000004">
    <property type="protein sequence ID" value="MBY5957152.1"/>
    <property type="molecule type" value="Genomic_DNA"/>
</dbReference>
<evidence type="ECO:0000313" key="2">
    <source>
        <dbReference type="EMBL" id="MBY5957152.1"/>
    </source>
</evidence>
<dbReference type="PANTHER" id="PTHR21666">
    <property type="entry name" value="PEPTIDASE-RELATED"/>
    <property type="match status" value="1"/>
</dbReference>
<feature type="domain" description="M23ase beta-sheet core" evidence="1">
    <location>
        <begin position="59"/>
        <end position="114"/>
    </location>
</feature>
<comment type="caution">
    <text evidence="2">The sequence shown here is derived from an EMBL/GenBank/DDBJ whole genome shotgun (WGS) entry which is preliminary data.</text>
</comment>
<proteinExistence type="predicted"/>
<sequence length="565" mass="65017">MRKFKKRRLLGGLKVFVFLLLSVSFFSLTSNAQPIHWQSPIEGEVLLSGTFGELRGSHYHAGTDIKPNLPVQNILAVADGFVKEILVRGGSYGNALILQHKDGYQSLYGHLDHFIPALDSIVRRAQYDRQNFSVSIELDSTEFPVTRGTVIGVMGNTGHSFGRHLHFEVRHPSGTMYNPLRSLPDVRDDTPPQFRNLKINYHDDQGREFREKTIGIRSLGGGKYTAGDLVLNSFKYSLAVDVVDLHQKTYNRNGVYKLELYRDSSLVYQSVFDSLSRDDRKYYPEHIDHIRSADSKAVYHMLRFTNNETLSQIDDKNAGLIRPYPFQTQNYMVKAADFQGNTSSLTFSIRRVENPSIDYAVMYNYKIDASESSRIDLDHFSLIIPSGTFVRDQRLYIFEEEVVRDNDKKRMIHMTENQLPLYERPLLLLKSNLPLEDKSKWTLAQCDGANFRAVKTIREKDHFAARISRMGDYCLAKDTLPPEVKLMRQNNSLWYFTVTDNMHSFSALDYSATVDGEWTLVEADDKNNRLIFREFDKYRNGDTHTFELTVRDPCGNDTTITLNFK</sequence>